<dbReference type="AlphaFoldDB" id="A0A3P3WGY7"/>
<dbReference type="GO" id="GO:0000160">
    <property type="term" value="P:phosphorelay signal transduction system"/>
    <property type="evidence" value="ECO:0007669"/>
    <property type="project" value="InterPro"/>
</dbReference>
<evidence type="ECO:0000313" key="4">
    <source>
        <dbReference type="EMBL" id="RRJ92939.1"/>
    </source>
</evidence>
<dbReference type="SUPFAM" id="SSF52172">
    <property type="entry name" value="CheY-like"/>
    <property type="match status" value="1"/>
</dbReference>
<proteinExistence type="predicted"/>
<dbReference type="EMBL" id="RQVR01000004">
    <property type="protein sequence ID" value="RRJ92939.1"/>
    <property type="molecule type" value="Genomic_DNA"/>
</dbReference>
<name>A0A3P3WGY7_9FLAO</name>
<dbReference type="InterPro" id="IPR011006">
    <property type="entry name" value="CheY-like_superfamily"/>
</dbReference>
<dbReference type="PANTHER" id="PTHR44520">
    <property type="entry name" value="RESPONSE REGULATOR RCP1-RELATED"/>
    <property type="match status" value="1"/>
</dbReference>
<feature type="modified residue" description="4-aspartylphosphate" evidence="1">
    <location>
        <position position="63"/>
    </location>
</feature>
<dbReference type="Gene3D" id="3.40.50.2300">
    <property type="match status" value="1"/>
</dbReference>
<dbReference type="InterPro" id="IPR001789">
    <property type="entry name" value="Sig_transdc_resp-reg_receiver"/>
</dbReference>
<evidence type="ECO:0000256" key="2">
    <source>
        <dbReference type="SAM" id="Phobius"/>
    </source>
</evidence>
<dbReference type="Proteomes" id="UP000271937">
    <property type="component" value="Unassembled WGS sequence"/>
</dbReference>
<reference evidence="4 5" key="1">
    <citation type="submission" date="2018-11" db="EMBL/GenBank/DDBJ databases">
        <title>Flavobacterium sp. nov., YIM 102600 draft genome.</title>
        <authorList>
            <person name="Li G."/>
            <person name="Jiang Y."/>
        </authorList>
    </citation>
    <scope>NUCLEOTIDE SEQUENCE [LARGE SCALE GENOMIC DNA]</scope>
    <source>
        <strain evidence="4 5">YIM 102600</strain>
    </source>
</reference>
<dbReference type="InterPro" id="IPR052893">
    <property type="entry name" value="TCS_response_regulator"/>
</dbReference>
<dbReference type="PANTHER" id="PTHR44520:SF2">
    <property type="entry name" value="RESPONSE REGULATOR RCP1"/>
    <property type="match status" value="1"/>
</dbReference>
<organism evidence="4 5">
    <name type="scientific">Flavobacterium macacae</name>
    <dbReference type="NCBI Taxonomy" id="2488993"/>
    <lineage>
        <taxon>Bacteria</taxon>
        <taxon>Pseudomonadati</taxon>
        <taxon>Bacteroidota</taxon>
        <taxon>Flavobacteriia</taxon>
        <taxon>Flavobacteriales</taxon>
        <taxon>Flavobacteriaceae</taxon>
        <taxon>Flavobacterium</taxon>
    </lineage>
</organism>
<keyword evidence="5" id="KW-1185">Reference proteome</keyword>
<dbReference type="OrthoDB" id="7631574at2"/>
<keyword evidence="1" id="KW-0597">Phosphoprotein</keyword>
<dbReference type="SMART" id="SM00448">
    <property type="entry name" value="REC"/>
    <property type="match status" value="1"/>
</dbReference>
<dbReference type="Pfam" id="PF00072">
    <property type="entry name" value="Response_reg"/>
    <property type="match status" value="1"/>
</dbReference>
<keyword evidence="2" id="KW-0812">Transmembrane</keyword>
<keyword evidence="2" id="KW-0472">Membrane</keyword>
<dbReference type="RefSeq" id="WP_125011982.1">
    <property type="nucleotide sequence ID" value="NZ_RQVR01000004.1"/>
</dbReference>
<feature type="transmembrane region" description="Helical" evidence="2">
    <location>
        <begin position="146"/>
        <end position="167"/>
    </location>
</feature>
<evidence type="ECO:0000256" key="1">
    <source>
        <dbReference type="PROSITE-ProRule" id="PRU00169"/>
    </source>
</evidence>
<comment type="caution">
    <text evidence="4">The sequence shown here is derived from an EMBL/GenBank/DDBJ whole genome shotgun (WGS) entry which is preliminary data.</text>
</comment>
<evidence type="ECO:0000313" key="5">
    <source>
        <dbReference type="Proteomes" id="UP000271937"/>
    </source>
</evidence>
<keyword evidence="2" id="KW-1133">Transmembrane helix</keyword>
<evidence type="ECO:0000259" key="3">
    <source>
        <dbReference type="PROSITE" id="PS50110"/>
    </source>
</evidence>
<feature type="domain" description="Response regulatory" evidence="3">
    <location>
        <begin position="9"/>
        <end position="130"/>
    </location>
</feature>
<accession>A0A3P3WGY7</accession>
<protein>
    <submittedName>
        <fullName evidence="4">Response regulator</fullName>
    </submittedName>
</protein>
<dbReference type="CDD" id="cd17557">
    <property type="entry name" value="REC_Rcp-like"/>
    <property type="match status" value="1"/>
</dbReference>
<sequence>MSFNSQKINILLADDDNEDRELFAEALQESGLDYNLKTFENGKQLVDYLNSPDKEIPNLLFLDLNMPLLSGLESLKIIRANAAFDQMPVAIYSTSSSENDKNSTFENGANLYISKPSDFTQLKKMLKQVVIMRDDLANTEIDKDKFVFTLGVIGTLIYLSSMAGKFFH</sequence>
<dbReference type="PROSITE" id="PS50110">
    <property type="entry name" value="RESPONSE_REGULATORY"/>
    <property type="match status" value="1"/>
</dbReference>
<gene>
    <name evidence="4" type="ORF">EG849_04955</name>
</gene>